<dbReference type="PANTHER" id="PTHR19302">
    <property type="entry name" value="GAMMA TUBULIN COMPLEX PROTEIN"/>
    <property type="match status" value="1"/>
</dbReference>
<name>G0WCU2_NAUDC</name>
<dbReference type="EMBL" id="HE580272">
    <property type="protein sequence ID" value="CCD25603.1"/>
    <property type="molecule type" value="Genomic_DNA"/>
</dbReference>
<dbReference type="STRING" id="1071378.G0WCU2"/>
<evidence type="ECO:0000256" key="2">
    <source>
        <dbReference type="ARBA" id="ARBA00022490"/>
    </source>
</evidence>
<dbReference type="GeneID" id="11496941"/>
<dbReference type="GO" id="GO:0051011">
    <property type="term" value="F:microtubule minus-end binding"/>
    <property type="evidence" value="ECO:0007669"/>
    <property type="project" value="TreeGrafter"/>
</dbReference>
<organism evidence="8 9">
    <name type="scientific">Naumovozyma dairenensis (strain ATCC 10597 / BCRC 20456 / CBS 421 / NBRC 0211 / NRRL Y-12639)</name>
    <name type="common">Saccharomyces dairenensis</name>
    <dbReference type="NCBI Taxonomy" id="1071378"/>
    <lineage>
        <taxon>Eukaryota</taxon>
        <taxon>Fungi</taxon>
        <taxon>Dikarya</taxon>
        <taxon>Ascomycota</taxon>
        <taxon>Saccharomycotina</taxon>
        <taxon>Saccharomycetes</taxon>
        <taxon>Saccharomycetales</taxon>
        <taxon>Saccharomycetaceae</taxon>
        <taxon>Naumovozyma</taxon>
    </lineage>
</organism>
<dbReference type="OrthoDB" id="5860513at2759"/>
<dbReference type="Pfam" id="PF17681">
    <property type="entry name" value="GCP_N_terminal"/>
    <property type="match status" value="1"/>
</dbReference>
<dbReference type="InterPro" id="IPR042241">
    <property type="entry name" value="GCP_C_sf"/>
</dbReference>
<dbReference type="eggNOG" id="KOG2000">
    <property type="taxonomic scope" value="Eukaryota"/>
</dbReference>
<evidence type="ECO:0000256" key="5">
    <source>
        <dbReference type="RuleBase" id="RU363050"/>
    </source>
</evidence>
<evidence type="ECO:0000313" key="8">
    <source>
        <dbReference type="EMBL" id="CCD25603.1"/>
    </source>
</evidence>
<dbReference type="AlphaFoldDB" id="G0WCU2"/>
<feature type="domain" description="Gamma tubulin complex component C-terminal" evidence="6">
    <location>
        <begin position="508"/>
        <end position="879"/>
    </location>
</feature>
<evidence type="ECO:0000256" key="4">
    <source>
        <dbReference type="ARBA" id="ARBA00023212"/>
    </source>
</evidence>
<keyword evidence="3 5" id="KW-0493">Microtubule</keyword>
<proteinExistence type="inferred from homology"/>
<evidence type="ECO:0000313" key="9">
    <source>
        <dbReference type="Proteomes" id="UP000000689"/>
    </source>
</evidence>
<dbReference type="KEGG" id="ndi:NDAI_0F02850"/>
<protein>
    <recommendedName>
        <fullName evidence="5">Spindle pole body component</fullName>
    </recommendedName>
</protein>
<dbReference type="GO" id="GO:0007052">
    <property type="term" value="P:mitotic spindle organization"/>
    <property type="evidence" value="ECO:0007669"/>
    <property type="project" value="EnsemblFungi"/>
</dbReference>
<evidence type="ECO:0000256" key="1">
    <source>
        <dbReference type="ARBA" id="ARBA00010337"/>
    </source>
</evidence>
<dbReference type="GO" id="GO:0051225">
    <property type="term" value="P:spindle assembly"/>
    <property type="evidence" value="ECO:0007669"/>
    <property type="project" value="TreeGrafter"/>
</dbReference>
<evidence type="ECO:0000259" key="6">
    <source>
        <dbReference type="Pfam" id="PF04130"/>
    </source>
</evidence>
<dbReference type="Gene3D" id="1.20.120.1900">
    <property type="entry name" value="Gamma-tubulin complex, C-terminal domain"/>
    <property type="match status" value="1"/>
</dbReference>
<comment type="subcellular location">
    <subcellularLocation>
        <location evidence="5">Cytoplasm</location>
        <location evidence="5">Cytoskeleton</location>
        <location evidence="5">Microtubule organizing center</location>
    </subcellularLocation>
</comment>
<accession>G0WCU2</accession>
<dbReference type="RefSeq" id="XP_003670846.1">
    <property type="nucleotide sequence ID" value="XM_003670798.1"/>
</dbReference>
<dbReference type="GO" id="GO:0008275">
    <property type="term" value="C:gamma-tubulin small complex"/>
    <property type="evidence" value="ECO:0007669"/>
    <property type="project" value="EnsemblFungi"/>
</dbReference>
<dbReference type="GO" id="GO:0051321">
    <property type="term" value="P:meiotic cell cycle"/>
    <property type="evidence" value="ECO:0007669"/>
    <property type="project" value="TreeGrafter"/>
</dbReference>
<dbReference type="HOGENOM" id="CLU_333507_0_0_1"/>
<dbReference type="GO" id="GO:0000922">
    <property type="term" value="C:spindle pole"/>
    <property type="evidence" value="ECO:0007669"/>
    <property type="project" value="InterPro"/>
</dbReference>
<dbReference type="GO" id="GO:0043015">
    <property type="term" value="F:gamma-tubulin binding"/>
    <property type="evidence" value="ECO:0007669"/>
    <property type="project" value="EnsemblFungi"/>
</dbReference>
<dbReference type="GO" id="GO:0007020">
    <property type="term" value="P:microtubule nucleation"/>
    <property type="evidence" value="ECO:0007669"/>
    <property type="project" value="EnsemblFungi"/>
</dbReference>
<keyword evidence="9" id="KW-1185">Reference proteome</keyword>
<dbReference type="GO" id="GO:0005822">
    <property type="term" value="C:inner plaque of spindle pole body"/>
    <property type="evidence" value="ECO:0007669"/>
    <property type="project" value="EnsemblFungi"/>
</dbReference>
<comment type="similarity">
    <text evidence="1 5">Belongs to the TUBGCP family.</text>
</comment>
<dbReference type="Pfam" id="PF04130">
    <property type="entry name" value="GCP_C_terminal"/>
    <property type="match status" value="1"/>
</dbReference>
<evidence type="ECO:0000259" key="7">
    <source>
        <dbReference type="Pfam" id="PF17681"/>
    </source>
</evidence>
<sequence length="887" mass="103044">MDLEASLSPILEVLVPPTLSDLALRSLIKELSFFLKSSSRSNAHLQSILQVYSSQTPGNEENIACWERLENLLKPLCTIRNIDEIIKYLSVFQSLVFQNLNSSPTSRHQRGNSFQIPTMGHNNYNNNISMTSPQQYDPNVSMNSPTRPQSLYAESFENLDRFSDRRSLPSIYRGYQQQQNRHINQSNNLNNGPLVSLKTLSDQYYRSMLPEEDILRYASYTLLATTSHMFPMDYNSIQIPSNIPNSISALLHLIFEAGLLYQNLNAMVNNYNMKDVSPIKKSLLLQLNKELQIYTGFINNLITSNACNSLKSLYMELFDSISTLRIYFKFMNQFDITLGDAFLSTFHSWRSHGDLLVRKIATQLFDCTLSIYIDYLGNWLVFERLENNYNEFFIIKNTDTQKTPLDSYKLIHEKIPYFIPKDVAKKIFIIGKTYSFLIDFCKDLQFSNNLSKKYTIIYKNIFEHYNSESYNTVLNKLFESIENQYNEIVKYTNLLLCHKFHYHKMILTLKNLLLMGRSDFLDLLANKAVDILNPPSVSIQEYKLTNCLQEAVQYSSIASLYLNKEDNNFIINGLDARVLDMGHGSIGWDIFTLDYNISPPLSLIINVNRENGKKEYLRIFNFLWRSKKNSFFYNNEMLRTTHILKMFKRLKLTNPLIKDVTKKIAKLGILRSRLQNFNLCLESFCQYYIVEKEFQILLQKLNISDEGSNPIQINKKLKTKNTRLIETSSIPILKPKKSIFADDHTSTSTYGHDAGFDGDHLNIEQLEEIHNNFLSNIRSHKLLIANSTTNIGTYSKKAYPITLIIILETLFQFINSYSQLNDISEKLLIQFNLLDPVDLNNLLTEFSKSSIEVTRYYKVFLNQSHVFERDLKADNDEELIKLGRQIR</sequence>
<dbReference type="InterPro" id="IPR040457">
    <property type="entry name" value="GCP_C"/>
</dbReference>
<dbReference type="GO" id="GO:0031122">
    <property type="term" value="P:cytoplasmic microtubule organization"/>
    <property type="evidence" value="ECO:0007669"/>
    <property type="project" value="TreeGrafter"/>
</dbReference>
<dbReference type="GO" id="GO:0005874">
    <property type="term" value="C:microtubule"/>
    <property type="evidence" value="ECO:0007669"/>
    <property type="project" value="UniProtKB-KW"/>
</dbReference>
<keyword evidence="4 5" id="KW-0206">Cytoskeleton</keyword>
<dbReference type="InterPro" id="IPR041470">
    <property type="entry name" value="GCP_N"/>
</dbReference>
<dbReference type="OMA" id="LWRIKKN"/>
<evidence type="ECO:0000256" key="3">
    <source>
        <dbReference type="ARBA" id="ARBA00022701"/>
    </source>
</evidence>
<reference evidence="8 9" key="1">
    <citation type="journal article" date="2011" name="Proc. Natl. Acad. Sci. U.S.A.">
        <title>Evolutionary erosion of yeast sex chromosomes by mating-type switching accidents.</title>
        <authorList>
            <person name="Gordon J.L."/>
            <person name="Armisen D."/>
            <person name="Proux-Wera E."/>
            <person name="Oheigeartaigh S.S."/>
            <person name="Byrne K.P."/>
            <person name="Wolfe K.H."/>
        </authorList>
    </citation>
    <scope>NUCLEOTIDE SEQUENCE [LARGE SCALE GENOMIC DNA]</scope>
    <source>
        <strain evidence="9">ATCC 10597 / BCRC 20456 / CBS 421 / NBRC 0211 / NRRL Y-12639</strain>
    </source>
</reference>
<gene>
    <name evidence="8" type="primary">NDAI0F02850</name>
    <name evidence="8" type="ordered locus">NDAI_0F02850</name>
</gene>
<dbReference type="Proteomes" id="UP000000689">
    <property type="component" value="Chromosome 6"/>
</dbReference>
<dbReference type="InterPro" id="IPR007259">
    <property type="entry name" value="GCP"/>
</dbReference>
<dbReference type="GO" id="GO:0005824">
    <property type="term" value="C:outer plaque of spindle pole body"/>
    <property type="evidence" value="ECO:0007669"/>
    <property type="project" value="EnsemblFungi"/>
</dbReference>
<dbReference type="PANTHER" id="PTHR19302:SF33">
    <property type="entry name" value="GAMMA-TUBULIN COMPLEX COMPONENT 5"/>
    <property type="match status" value="1"/>
</dbReference>
<feature type="domain" description="Gamma tubulin complex component protein N-terminal" evidence="7">
    <location>
        <begin position="215"/>
        <end position="498"/>
    </location>
</feature>
<keyword evidence="2 5" id="KW-0963">Cytoplasm</keyword>